<gene>
    <name evidence="10" type="ORF">CTOB1V02_LOCUS13641</name>
</gene>
<comment type="similarity">
    <text evidence="2">Belongs to the class-V pyridoxal-phosphate-dependent aminotransferase family. NifS/IscS subfamily.</text>
</comment>
<evidence type="ECO:0000256" key="7">
    <source>
        <dbReference type="ARBA" id="ARBA00023014"/>
    </source>
</evidence>
<accession>A0A7R8ZVE5</accession>
<keyword evidence="5" id="KW-0663">Pyridoxal phosphate</keyword>
<dbReference type="EC" id="2.8.1.7" evidence="3"/>
<dbReference type="GO" id="GO:0030170">
    <property type="term" value="F:pyridoxal phosphate binding"/>
    <property type="evidence" value="ECO:0007669"/>
    <property type="project" value="InterPro"/>
</dbReference>
<protein>
    <recommendedName>
        <fullName evidence="3">cysteine desulfurase</fullName>
        <ecNumber evidence="3">2.8.1.7</ecNumber>
    </recommendedName>
</protein>
<dbReference type="GO" id="GO:0006520">
    <property type="term" value="P:amino acid metabolic process"/>
    <property type="evidence" value="ECO:0007669"/>
    <property type="project" value="InterPro"/>
</dbReference>
<dbReference type="Gene3D" id="3.90.1150.10">
    <property type="entry name" value="Aspartate Aminotransferase, domain 1"/>
    <property type="match status" value="1"/>
</dbReference>
<dbReference type="GO" id="GO:0046872">
    <property type="term" value="F:metal ion binding"/>
    <property type="evidence" value="ECO:0007669"/>
    <property type="project" value="UniProtKB-KW"/>
</dbReference>
<evidence type="ECO:0000259" key="9">
    <source>
        <dbReference type="Pfam" id="PF00266"/>
    </source>
</evidence>
<evidence type="ECO:0000256" key="2">
    <source>
        <dbReference type="ARBA" id="ARBA00006490"/>
    </source>
</evidence>
<dbReference type="GO" id="GO:0051536">
    <property type="term" value="F:iron-sulfur cluster binding"/>
    <property type="evidence" value="ECO:0007669"/>
    <property type="project" value="UniProtKB-KW"/>
</dbReference>
<dbReference type="InterPro" id="IPR020578">
    <property type="entry name" value="Aminotrans_V_PyrdxlP_BS"/>
</dbReference>
<evidence type="ECO:0000256" key="8">
    <source>
        <dbReference type="RuleBase" id="RU004504"/>
    </source>
</evidence>
<reference evidence="10" key="1">
    <citation type="submission" date="2020-11" db="EMBL/GenBank/DDBJ databases">
        <authorList>
            <person name="Tran Van P."/>
        </authorList>
    </citation>
    <scope>NUCLEOTIDE SEQUENCE</scope>
</reference>
<dbReference type="PANTHER" id="PTHR11601">
    <property type="entry name" value="CYSTEINE DESULFURYLASE FAMILY MEMBER"/>
    <property type="match status" value="1"/>
</dbReference>
<dbReference type="AlphaFoldDB" id="A0A7R8ZVE5"/>
<evidence type="ECO:0000256" key="1">
    <source>
        <dbReference type="ARBA" id="ARBA00001933"/>
    </source>
</evidence>
<dbReference type="Pfam" id="PF00266">
    <property type="entry name" value="Aminotran_5"/>
    <property type="match status" value="1"/>
</dbReference>
<evidence type="ECO:0000256" key="3">
    <source>
        <dbReference type="ARBA" id="ARBA00012239"/>
    </source>
</evidence>
<dbReference type="Gene3D" id="1.10.260.50">
    <property type="match status" value="1"/>
</dbReference>
<dbReference type="PANTHER" id="PTHR11601:SF34">
    <property type="entry name" value="CYSTEINE DESULFURASE"/>
    <property type="match status" value="1"/>
</dbReference>
<dbReference type="PROSITE" id="PS00595">
    <property type="entry name" value="AA_TRANSFER_CLASS_5"/>
    <property type="match status" value="1"/>
</dbReference>
<dbReference type="InterPro" id="IPR000192">
    <property type="entry name" value="Aminotrans_V_dom"/>
</dbReference>
<evidence type="ECO:0000256" key="5">
    <source>
        <dbReference type="ARBA" id="ARBA00022898"/>
    </source>
</evidence>
<dbReference type="InterPro" id="IPR015421">
    <property type="entry name" value="PyrdxlP-dep_Trfase_major"/>
</dbReference>
<dbReference type="SUPFAM" id="SSF53383">
    <property type="entry name" value="PLP-dependent transferases"/>
    <property type="match status" value="1"/>
</dbReference>
<keyword evidence="6" id="KW-0408">Iron</keyword>
<dbReference type="Gene3D" id="3.40.640.10">
    <property type="entry name" value="Type I PLP-dependent aspartate aminotransferase-like (Major domain)"/>
    <property type="match status" value="1"/>
</dbReference>
<comment type="cofactor">
    <cofactor evidence="1 8">
        <name>pyridoxal 5'-phosphate</name>
        <dbReference type="ChEBI" id="CHEBI:597326"/>
    </cofactor>
</comment>
<keyword evidence="4" id="KW-0479">Metal-binding</keyword>
<feature type="domain" description="Aminotransferase class V" evidence="9">
    <location>
        <begin position="9"/>
        <end position="372"/>
    </location>
</feature>
<dbReference type="InterPro" id="IPR015422">
    <property type="entry name" value="PyrdxlP-dep_Trfase_small"/>
</dbReference>
<dbReference type="EMBL" id="OB674810">
    <property type="protein sequence ID" value="CAD7235826.1"/>
    <property type="molecule type" value="Genomic_DNA"/>
</dbReference>
<dbReference type="InterPro" id="IPR015424">
    <property type="entry name" value="PyrdxlP-dep_Trfase"/>
</dbReference>
<dbReference type="InterPro" id="IPR017772">
    <property type="entry name" value="Cys_deSase_NifS_bac/arc"/>
</dbReference>
<evidence type="ECO:0000313" key="10">
    <source>
        <dbReference type="EMBL" id="CAD7235826.1"/>
    </source>
</evidence>
<evidence type="ECO:0000256" key="4">
    <source>
        <dbReference type="ARBA" id="ARBA00022723"/>
    </source>
</evidence>
<dbReference type="NCBIfam" id="TIGR03402">
    <property type="entry name" value="FeS_nifS"/>
    <property type="match status" value="1"/>
</dbReference>
<dbReference type="GO" id="GO:0031071">
    <property type="term" value="F:cysteine desulfurase activity"/>
    <property type="evidence" value="ECO:0007669"/>
    <property type="project" value="UniProtKB-EC"/>
</dbReference>
<evidence type="ECO:0000256" key="6">
    <source>
        <dbReference type="ARBA" id="ARBA00023004"/>
    </source>
</evidence>
<proteinExistence type="inferred from homology"/>
<dbReference type="OrthoDB" id="8300390at2759"/>
<organism evidence="10">
    <name type="scientific">Cyprideis torosa</name>
    <dbReference type="NCBI Taxonomy" id="163714"/>
    <lineage>
        <taxon>Eukaryota</taxon>
        <taxon>Metazoa</taxon>
        <taxon>Ecdysozoa</taxon>
        <taxon>Arthropoda</taxon>
        <taxon>Crustacea</taxon>
        <taxon>Oligostraca</taxon>
        <taxon>Ostracoda</taxon>
        <taxon>Podocopa</taxon>
        <taxon>Podocopida</taxon>
        <taxon>Cytherocopina</taxon>
        <taxon>Cytheroidea</taxon>
        <taxon>Cytherideidae</taxon>
        <taxon>Cyprideis</taxon>
    </lineage>
</organism>
<dbReference type="FunFam" id="3.40.640.10:FF:000084">
    <property type="entry name" value="IscS-like cysteine desulfurase"/>
    <property type="match status" value="1"/>
</dbReference>
<name>A0A7R8ZVE5_9CRUS</name>
<sequence>MKTRPGTEIYLDNNATTKIAPEVVEAMMPYLTDYYGNPSSMHIFGGQVGDALKHARKQVADLLCASPEEIMFTSCGTESDSTAILSALQSAQGKRHIITTRVEHPAVKTLCENLETLTGHKHRITRLKVNSEGLLDMDEYRQALTEDTAIVSIMWANNETGVIFPIEEMAQMAKRRGILFHTDAVQAVGKFPIHLQKSSVDFLSMSGHKIHAPKGVGVLYVRRGTPYVPFLAGGHQERGRRGGTENVASIIGLGKACELAAAKIDEQNTRVRALRDKLENGLLQAIPRSILNGNRSERLPNTSNVSFEFVEGESILLHMNRYNICASSGSACTSGSLEPSHVLRAMGVPFTAAHGSIRFSLSTYTTEAEVDVVLEKMPALIGSLREMSPFWPGDDHENHSSQGHGSVLEMAVVSLCVDCDDSEKDAFYRCKANFLQIDELGKQLIVTGSVRGFRELGQRVEIQPRPWERAGLCRSEKQLTSMAGADSASQQSMKVLLRWQLAAAWDFHINQQPQENIKVPADCGW</sequence>
<keyword evidence="7" id="KW-0411">Iron-sulfur</keyword>